<dbReference type="Pfam" id="PF13229">
    <property type="entry name" value="Beta_helix"/>
    <property type="match status" value="1"/>
</dbReference>
<evidence type="ECO:0000313" key="3">
    <source>
        <dbReference type="EMBL" id="SDC69883.1"/>
    </source>
</evidence>
<organism evidence="3 4">
    <name type="scientific">Algoriphagus faecimaris</name>
    <dbReference type="NCBI Taxonomy" id="686796"/>
    <lineage>
        <taxon>Bacteria</taxon>
        <taxon>Pseudomonadati</taxon>
        <taxon>Bacteroidota</taxon>
        <taxon>Cytophagia</taxon>
        <taxon>Cytophagales</taxon>
        <taxon>Cyclobacteriaceae</taxon>
        <taxon>Algoriphagus</taxon>
    </lineage>
</organism>
<feature type="domain" description="Right handed beta helix" evidence="1">
    <location>
        <begin position="235"/>
        <end position="389"/>
    </location>
</feature>
<accession>A0A1G6NPS1</accession>
<dbReference type="SUPFAM" id="SSF51126">
    <property type="entry name" value="Pectin lyase-like"/>
    <property type="match status" value="1"/>
</dbReference>
<evidence type="ECO:0000259" key="2">
    <source>
        <dbReference type="Pfam" id="PF18962"/>
    </source>
</evidence>
<dbReference type="RefSeq" id="WP_169712699.1">
    <property type="nucleotide sequence ID" value="NZ_FNAC01000004.1"/>
</dbReference>
<dbReference type="Proteomes" id="UP000199060">
    <property type="component" value="Unassembled WGS sequence"/>
</dbReference>
<dbReference type="InterPro" id="IPR006626">
    <property type="entry name" value="PbH1"/>
</dbReference>
<dbReference type="InterPro" id="IPR012334">
    <property type="entry name" value="Pectin_lyas_fold"/>
</dbReference>
<reference evidence="4" key="1">
    <citation type="submission" date="2016-10" db="EMBL/GenBank/DDBJ databases">
        <authorList>
            <person name="Varghese N."/>
            <person name="Submissions S."/>
        </authorList>
    </citation>
    <scope>NUCLEOTIDE SEQUENCE [LARGE SCALE GENOMIC DNA]</scope>
    <source>
        <strain evidence="4">DSM 23095</strain>
    </source>
</reference>
<sequence>MGPEKITYLTRARPNPPNSIGIKFTVLTLLLLSVSAIVSSAKNFYVNPDSTKTTIIEPEAFQNLEAGDTIFLVAGKYKQILIKNIKGTPPDPIIITNSGRLVHITDGPTYGIAIRKSSNLVLTGNPLSELALRITDISNGNGISVEDFSSDVEISGIEIRNVNKSGIMIKSDPSCQINSPDRSNFILKNISIHHNLIYQTGDEGFYIGSSFYGGVTLDCSGQVITKLPHIIENLSVYKNTLIKTGKDAIQISSIPEGSEVFENSIWFDSEQQSNQQMSGIFIGGGAKSTIYNNFIKDGSGSGIEVLGKPGTLIFNNIIINPGKSYKPELAPNNFAKHGIYVKNALNEPSFSIQILNNTILNPKTNGITVDSPLNNPSQIRNNAIINPGVYPLTRSRSFIFIEQSQEDVSILTNYMGLNSNSLFQVKDDFDYYPASDSPLINAGSETLVPDITFDFLNMPRPMNNQMDIGAVEYQELIEAVDEPIVLNLFPNPTNEVLNLVFSHQALDQIEISLYSLEGKQLTVPFNKTDTTLFYTFELQSLPRGAYKVVVKINDSIYSKTFIKR</sequence>
<dbReference type="STRING" id="686796.SAMN04488104_100415"/>
<keyword evidence="4" id="KW-1185">Reference proteome</keyword>
<protein>
    <submittedName>
        <fullName evidence="3">Por secretion system C-terminal sorting domain-containing protein</fullName>
    </submittedName>
</protein>
<dbReference type="AlphaFoldDB" id="A0A1G6NPS1"/>
<dbReference type="SMART" id="SM00710">
    <property type="entry name" value="PbH1"/>
    <property type="match status" value="6"/>
</dbReference>
<proteinExistence type="predicted"/>
<dbReference type="InterPro" id="IPR039448">
    <property type="entry name" value="Beta_helix"/>
</dbReference>
<dbReference type="InterPro" id="IPR059226">
    <property type="entry name" value="Choice_anch_Q_dom"/>
</dbReference>
<dbReference type="InterPro" id="IPR026444">
    <property type="entry name" value="Secre_tail"/>
</dbReference>
<gene>
    <name evidence="3" type="ORF">SAMN04488104_100415</name>
</gene>
<name>A0A1G6NPS1_9BACT</name>
<dbReference type="NCBIfam" id="NF041518">
    <property type="entry name" value="choice_anch_Q"/>
    <property type="match status" value="1"/>
</dbReference>
<evidence type="ECO:0000313" key="4">
    <source>
        <dbReference type="Proteomes" id="UP000199060"/>
    </source>
</evidence>
<dbReference type="NCBIfam" id="TIGR04183">
    <property type="entry name" value="Por_Secre_tail"/>
    <property type="match status" value="1"/>
</dbReference>
<dbReference type="EMBL" id="FNAC01000004">
    <property type="protein sequence ID" value="SDC69883.1"/>
    <property type="molecule type" value="Genomic_DNA"/>
</dbReference>
<dbReference type="InterPro" id="IPR011050">
    <property type="entry name" value="Pectin_lyase_fold/virulence"/>
</dbReference>
<feature type="domain" description="Secretion system C-terminal sorting" evidence="2">
    <location>
        <begin position="488"/>
        <end position="561"/>
    </location>
</feature>
<dbReference type="Pfam" id="PF18962">
    <property type="entry name" value="Por_Secre_tail"/>
    <property type="match status" value="1"/>
</dbReference>
<evidence type="ECO:0000259" key="1">
    <source>
        <dbReference type="Pfam" id="PF13229"/>
    </source>
</evidence>
<dbReference type="Gene3D" id="2.160.20.10">
    <property type="entry name" value="Single-stranded right-handed beta-helix, Pectin lyase-like"/>
    <property type="match status" value="1"/>
</dbReference>